<name>A0A0H5RE50_9EUKA</name>
<sequence length="116" mass="13603">MNIELYIRLDDSPVEFMHVFSSILQSLKESVNFTVNFVFGNINMLFSSMASEFLQILLVPINVSVPMATDIVLNRKTLLLRHYDRCAYWRRQVTMFGLRIISRFSFLSFDYTLTFG</sequence>
<dbReference type="EMBL" id="HACM01011375">
    <property type="protein sequence ID" value="CRZ11817.1"/>
    <property type="molecule type" value="Transcribed_RNA"/>
</dbReference>
<proteinExistence type="predicted"/>
<accession>A0A0H5RE50</accession>
<dbReference type="AlphaFoldDB" id="A0A0H5RE50"/>
<protein>
    <submittedName>
        <fullName evidence="1">Uncharacterized protein</fullName>
    </submittedName>
</protein>
<evidence type="ECO:0000313" key="1">
    <source>
        <dbReference type="EMBL" id="CRZ11817.1"/>
    </source>
</evidence>
<organism evidence="1">
    <name type="scientific">Spongospora subterranea</name>
    <dbReference type="NCBI Taxonomy" id="70186"/>
    <lineage>
        <taxon>Eukaryota</taxon>
        <taxon>Sar</taxon>
        <taxon>Rhizaria</taxon>
        <taxon>Endomyxa</taxon>
        <taxon>Phytomyxea</taxon>
        <taxon>Plasmodiophorida</taxon>
        <taxon>Plasmodiophoridae</taxon>
        <taxon>Spongospora</taxon>
    </lineage>
</organism>
<reference evidence="1" key="1">
    <citation type="submission" date="2015-04" db="EMBL/GenBank/DDBJ databases">
        <title>The genome sequence of the plant pathogenic Rhizarian Plasmodiophora brassicae reveals insights in its biotrophic life cycle and the origin of chitin synthesis.</title>
        <authorList>
            <person name="Schwelm A."/>
            <person name="Fogelqvist J."/>
            <person name="Knaust A."/>
            <person name="Julke S."/>
            <person name="Lilja T."/>
            <person name="Dhandapani V."/>
            <person name="Bonilla-Rosso G."/>
            <person name="Karlsson M."/>
            <person name="Shevchenko A."/>
            <person name="Choi S.R."/>
            <person name="Kim H.G."/>
            <person name="Park J.Y."/>
            <person name="Lim Y.P."/>
            <person name="Ludwig-Muller J."/>
            <person name="Dixelius C."/>
        </authorList>
    </citation>
    <scope>NUCLEOTIDE SEQUENCE</scope>
    <source>
        <tissue evidence="1">Potato root galls</tissue>
    </source>
</reference>